<dbReference type="InterPro" id="IPR050128">
    <property type="entry name" value="Sulfate_adenylyltrnsfr_sub2"/>
</dbReference>
<dbReference type="PANTHER" id="PTHR43196">
    <property type="entry name" value="SULFATE ADENYLYLTRANSFERASE SUBUNIT 2"/>
    <property type="match status" value="1"/>
</dbReference>
<reference evidence="2 3" key="1">
    <citation type="submission" date="2023-02" db="EMBL/GenBank/DDBJ databases">
        <title>Genome sequence of Sphingomonas naphthae.</title>
        <authorList>
            <person name="Kim S."/>
            <person name="Heo J."/>
            <person name="Kwon S.-W."/>
        </authorList>
    </citation>
    <scope>NUCLEOTIDE SEQUENCE [LARGE SCALE GENOMIC DNA]</scope>
    <source>
        <strain evidence="2 3">KACC 18716</strain>
        <plasmid evidence="2 3">unnamed2</plasmid>
    </source>
</reference>
<gene>
    <name evidence="2" type="ORF">PQ455_19935</name>
</gene>
<organism evidence="2 3">
    <name type="scientific">Sphingomonas naphthae</name>
    <dbReference type="NCBI Taxonomy" id="1813468"/>
    <lineage>
        <taxon>Bacteria</taxon>
        <taxon>Pseudomonadati</taxon>
        <taxon>Pseudomonadota</taxon>
        <taxon>Alphaproteobacteria</taxon>
        <taxon>Sphingomonadales</taxon>
        <taxon>Sphingomonadaceae</taxon>
        <taxon>Sphingomonas</taxon>
    </lineage>
</organism>
<name>A0ABY7TT02_9SPHN</name>
<feature type="domain" description="Phosphoadenosine phosphosulphate reductase" evidence="1">
    <location>
        <begin position="133"/>
        <end position="230"/>
    </location>
</feature>
<dbReference type="EMBL" id="CP117413">
    <property type="protein sequence ID" value="WCT75777.1"/>
    <property type="molecule type" value="Genomic_DNA"/>
</dbReference>
<evidence type="ECO:0000313" key="2">
    <source>
        <dbReference type="EMBL" id="WCT75777.1"/>
    </source>
</evidence>
<dbReference type="Proteomes" id="UP001220395">
    <property type="component" value="Plasmid unnamed2"/>
</dbReference>
<dbReference type="Pfam" id="PF01507">
    <property type="entry name" value="PAPS_reduct"/>
    <property type="match status" value="1"/>
</dbReference>
<geneLocation type="plasmid" evidence="2 3">
    <name>unnamed2</name>
</geneLocation>
<keyword evidence="3" id="KW-1185">Reference proteome</keyword>
<accession>A0ABY7TT02</accession>
<keyword evidence="2" id="KW-0614">Plasmid</keyword>
<sequence length="320" mass="35544">MDVLPDLGAYRRFVVAFSGGKDSLASLLALLEHGISPDRIELHHHEVDGQGATLMDWPCTPAYVDALARHFGIALYRSWRIGGFARELDRDCTATAPIAFETPDGLRVAGGAGPPGTRGLFPQISADLRVRWCSPALKIDVLAAAIRNQSRFVEGKTLVVTGERAAESPGRARYATFEPHRTWSRRRHVDHWRPVHGWGEQRVWDIIASARIRLHPAYRLGWRRLSCRCCIFGTPDQWATLRLIFPQAFERVARREAASSRTIHRACSVNELADRGRPYPAASAHPDDRAQADDPVWQLPITLDPWSLPAGAFGEAAGPT</sequence>
<evidence type="ECO:0000313" key="3">
    <source>
        <dbReference type="Proteomes" id="UP001220395"/>
    </source>
</evidence>
<dbReference type="InterPro" id="IPR014729">
    <property type="entry name" value="Rossmann-like_a/b/a_fold"/>
</dbReference>
<protein>
    <submittedName>
        <fullName evidence="2">Phosphoadenosine phosphosulfate reductase family protein</fullName>
    </submittedName>
</protein>
<dbReference type="SUPFAM" id="SSF52402">
    <property type="entry name" value="Adenine nucleotide alpha hydrolases-like"/>
    <property type="match status" value="1"/>
</dbReference>
<dbReference type="PANTHER" id="PTHR43196:SF2">
    <property type="entry name" value="PHOSPHOADENOSINE PHOSPHOSULFATE REDUCTASE"/>
    <property type="match status" value="1"/>
</dbReference>
<evidence type="ECO:0000259" key="1">
    <source>
        <dbReference type="Pfam" id="PF01507"/>
    </source>
</evidence>
<dbReference type="Gene3D" id="3.40.50.620">
    <property type="entry name" value="HUPs"/>
    <property type="match status" value="1"/>
</dbReference>
<dbReference type="RefSeq" id="WP_273692039.1">
    <property type="nucleotide sequence ID" value="NZ_CP117413.1"/>
</dbReference>
<dbReference type="InterPro" id="IPR002500">
    <property type="entry name" value="PAPS_reduct_dom"/>
</dbReference>
<proteinExistence type="predicted"/>